<feature type="coiled-coil region" evidence="1">
    <location>
        <begin position="229"/>
        <end position="285"/>
    </location>
</feature>
<name>A0A1B8ANI7_FUSPO</name>
<reference evidence="3 4" key="1">
    <citation type="submission" date="2016-06" db="EMBL/GenBank/DDBJ databases">
        <title>Living apart together: crosstalk between the core and supernumerary genomes in a fungal plant pathogen.</title>
        <authorList>
            <person name="Vanheule A."/>
            <person name="Audenaert K."/>
            <person name="Warris S."/>
            <person name="Van De Geest H."/>
            <person name="Schijlen E."/>
            <person name="Hofte M."/>
            <person name="De Saeger S."/>
            <person name="Haesaert G."/>
            <person name="Waalwijk C."/>
            <person name="Van Der Lee T."/>
        </authorList>
    </citation>
    <scope>NUCLEOTIDE SEQUENCE [LARGE SCALE GENOMIC DNA]</scope>
    <source>
        <strain evidence="3 4">2516</strain>
    </source>
</reference>
<dbReference type="STRING" id="36050.A0A1B8ANI7"/>
<feature type="compositionally biased region" description="Acidic residues" evidence="2">
    <location>
        <begin position="334"/>
        <end position="347"/>
    </location>
</feature>
<sequence length="444" mass="48785">MVQAPTDRHYHHHHRQQLEYRHASSSPYTVCIPQTSQLTSVNIFGPCTVSHPPSRYSHKRVVLICSEPLPQLRPPLSMCSPMHVLRFPRSDDKTAFVLVQITQKGSKPLDLKLVGTEGEEPYVASLKHDKVMSLRVNNCPASESEWQKTLESLFQQEPLPDIQATATVQSEKSISITLRKEVQGITQRLGAITLSHDPDEAIELFEWCGAAVDSSTGSRKAAADLAVRSSEAETAVTQLQSQLEDLIKAKCEDETILLRRFRDLLNEKKIKIREQQQALAALATKSSMASQSQPSQAVEVEVKQPKAKAKKQTRQAAKSRPSKRKAPATRRVEESEDDADVDVDTMDIDIKKEPEDTDPGNTTEATASVDSSDDDDGDAGTGAGTYAHLKSSQQVYGSASTAASQQKAPSKTTENPPPPRALPFATKKTTPKPTDDETDSDDEL</sequence>
<comment type="caution">
    <text evidence="3">The sequence shown here is derived from an EMBL/GenBank/DDBJ whole genome shotgun (WGS) entry which is preliminary data.</text>
</comment>
<organism evidence="3 4">
    <name type="scientific">Fusarium poae</name>
    <dbReference type="NCBI Taxonomy" id="36050"/>
    <lineage>
        <taxon>Eukaryota</taxon>
        <taxon>Fungi</taxon>
        <taxon>Dikarya</taxon>
        <taxon>Ascomycota</taxon>
        <taxon>Pezizomycotina</taxon>
        <taxon>Sordariomycetes</taxon>
        <taxon>Hypocreomycetidae</taxon>
        <taxon>Hypocreales</taxon>
        <taxon>Nectriaceae</taxon>
        <taxon>Fusarium</taxon>
    </lineage>
</organism>
<feature type="compositionally biased region" description="Polar residues" evidence="2">
    <location>
        <begin position="390"/>
        <end position="414"/>
    </location>
</feature>
<feature type="region of interest" description="Disordered" evidence="2">
    <location>
        <begin position="287"/>
        <end position="444"/>
    </location>
</feature>
<dbReference type="AlphaFoldDB" id="A0A1B8ANI7"/>
<dbReference type="PANTHER" id="PTHR42067">
    <property type="entry name" value="YALI0C15378P"/>
    <property type="match status" value="1"/>
</dbReference>
<proteinExistence type="predicted"/>
<dbReference type="SUPFAM" id="SSF58022">
    <property type="entry name" value="XRCC4, C-terminal oligomerization domain"/>
    <property type="match status" value="1"/>
</dbReference>
<keyword evidence="1" id="KW-0175">Coiled coil</keyword>
<dbReference type="Gene3D" id="1.20.5.370">
    <property type="match status" value="1"/>
</dbReference>
<dbReference type="Proteomes" id="UP000091967">
    <property type="component" value="Unassembled WGS sequence"/>
</dbReference>
<evidence type="ECO:0000313" key="3">
    <source>
        <dbReference type="EMBL" id="OBS22038.1"/>
    </source>
</evidence>
<feature type="compositionally biased region" description="Low complexity" evidence="2">
    <location>
        <begin position="287"/>
        <end position="297"/>
    </location>
</feature>
<protein>
    <submittedName>
        <fullName evidence="3">Uncharacterized protein</fullName>
    </submittedName>
</protein>
<gene>
    <name evidence="3" type="ORF">FPOA_08375</name>
</gene>
<dbReference type="InterPro" id="IPR014751">
    <property type="entry name" value="XRCC4-like_C"/>
</dbReference>
<evidence type="ECO:0000256" key="1">
    <source>
        <dbReference type="SAM" id="Coils"/>
    </source>
</evidence>
<keyword evidence="4" id="KW-1185">Reference proteome</keyword>
<dbReference type="PANTHER" id="PTHR42067:SF1">
    <property type="entry name" value="MITOTIC APPARATUS PROTEIN P62"/>
    <property type="match status" value="1"/>
</dbReference>
<dbReference type="OMA" id="IQLFDWS"/>
<dbReference type="EMBL" id="LYXU01000003">
    <property type="protein sequence ID" value="OBS22038.1"/>
    <property type="molecule type" value="Genomic_DNA"/>
</dbReference>
<accession>A0A1B8ANI7</accession>
<evidence type="ECO:0000256" key="2">
    <source>
        <dbReference type="SAM" id="MobiDB-lite"/>
    </source>
</evidence>
<evidence type="ECO:0000313" key="4">
    <source>
        <dbReference type="Proteomes" id="UP000091967"/>
    </source>
</evidence>
<feature type="region of interest" description="Disordered" evidence="2">
    <location>
        <begin position="1"/>
        <end position="21"/>
    </location>
</feature>